<dbReference type="InterPro" id="IPR027417">
    <property type="entry name" value="P-loop_NTPase"/>
</dbReference>
<dbReference type="EMBL" id="WSRQ01000139">
    <property type="protein sequence ID" value="MVX67405.1"/>
    <property type="molecule type" value="Genomic_DNA"/>
</dbReference>
<name>A0A964W5I8_9CLOT</name>
<dbReference type="InterPro" id="IPR014721">
    <property type="entry name" value="Ribsml_uS5_D2-typ_fold_subgr"/>
</dbReference>
<dbReference type="Proteomes" id="UP000656077">
    <property type="component" value="Unassembled WGS sequence"/>
</dbReference>
<reference evidence="2" key="1">
    <citation type="submission" date="2019-12" db="EMBL/GenBank/DDBJ databases">
        <title>Microbes associate with the intestines of laboratory mice.</title>
        <authorList>
            <person name="Navarre W."/>
            <person name="Wong E."/>
        </authorList>
    </citation>
    <scope>NUCLEOTIDE SEQUENCE</scope>
    <source>
        <strain evidence="2">NM79_F5</strain>
    </source>
</reference>
<dbReference type="SUPFAM" id="SSF52540">
    <property type="entry name" value="P-loop containing nucleoside triphosphate hydrolases"/>
    <property type="match status" value="1"/>
</dbReference>
<dbReference type="PANTHER" id="PTHR32039">
    <property type="entry name" value="MAGNESIUM-CHELATASE SUBUNIT CHLI"/>
    <property type="match status" value="1"/>
</dbReference>
<dbReference type="Pfam" id="PF13541">
    <property type="entry name" value="ChlI"/>
    <property type="match status" value="1"/>
</dbReference>
<gene>
    <name evidence="2" type="ORF">GKZ28_27735</name>
</gene>
<dbReference type="PANTHER" id="PTHR32039:SF7">
    <property type="entry name" value="COMPETENCE PROTEIN COMM"/>
    <property type="match status" value="1"/>
</dbReference>
<proteinExistence type="predicted"/>
<evidence type="ECO:0000313" key="3">
    <source>
        <dbReference type="Proteomes" id="UP000656077"/>
    </source>
</evidence>
<dbReference type="Gene3D" id="3.40.50.300">
    <property type="entry name" value="P-loop containing nucleotide triphosphate hydrolases"/>
    <property type="match status" value="1"/>
</dbReference>
<dbReference type="Pfam" id="PF01078">
    <property type="entry name" value="Mg_chelatase"/>
    <property type="match status" value="1"/>
</dbReference>
<evidence type="ECO:0000313" key="2">
    <source>
        <dbReference type="EMBL" id="MVX67405.1"/>
    </source>
</evidence>
<evidence type="ECO:0000259" key="1">
    <source>
        <dbReference type="Pfam" id="PF01078"/>
    </source>
</evidence>
<accession>A0A964W5I8</accession>
<dbReference type="InterPro" id="IPR020568">
    <property type="entry name" value="Ribosomal_Su5_D2-typ_SF"/>
</dbReference>
<organism evidence="2 3">
    <name type="scientific">Clostridium chromiireducens</name>
    <dbReference type="NCBI Taxonomy" id="225345"/>
    <lineage>
        <taxon>Bacteria</taxon>
        <taxon>Bacillati</taxon>
        <taxon>Bacillota</taxon>
        <taxon>Clostridia</taxon>
        <taxon>Eubacteriales</taxon>
        <taxon>Clostridiaceae</taxon>
        <taxon>Clostridium</taxon>
    </lineage>
</organism>
<comment type="caution">
    <text evidence="2">The sequence shown here is derived from an EMBL/GenBank/DDBJ whole genome shotgun (WGS) entry which is preliminary data.</text>
</comment>
<feature type="domain" description="Magnesium chelatase ChlI-like catalytic" evidence="1">
    <location>
        <begin position="192"/>
        <end position="241"/>
    </location>
</feature>
<sequence length="242" mass="26142">MATVVNSFGILGIDGYLVKIEIDTIYGQPSVSIVGMGDTAVKEARERLEAAIINSKFEFPKMKIVINLSPSDIKKRGSHYDLGMAVALIIQSKQIEVQELNTYGFIGELSLNGDLSPCTGILPMIIEAKNRGIRNVIVPVDNVEEASLVSGMNIFGFNKLSEVVNFISGVNPYEPINLNSNKHRISNKYLVDFKEVQGQNGAIEFVTVAAAGGHNLLMSGAPGCGKSMIAKRIPTILPSMTE</sequence>
<dbReference type="SUPFAM" id="SSF54211">
    <property type="entry name" value="Ribosomal protein S5 domain 2-like"/>
    <property type="match status" value="1"/>
</dbReference>
<dbReference type="Gene3D" id="3.30.230.10">
    <property type="match status" value="1"/>
</dbReference>
<dbReference type="InterPro" id="IPR045006">
    <property type="entry name" value="CHLI-like"/>
</dbReference>
<feature type="non-terminal residue" evidence="2">
    <location>
        <position position="242"/>
    </location>
</feature>
<dbReference type="GO" id="GO:0005524">
    <property type="term" value="F:ATP binding"/>
    <property type="evidence" value="ECO:0007669"/>
    <property type="project" value="InterPro"/>
</dbReference>
<dbReference type="AlphaFoldDB" id="A0A964W5I8"/>
<dbReference type="InterPro" id="IPR000523">
    <property type="entry name" value="Mg_chelatse_chII-like_cat_dom"/>
</dbReference>
<protein>
    <submittedName>
        <fullName evidence="2">Magnesium chelatase</fullName>
    </submittedName>
</protein>